<dbReference type="InterPro" id="IPR009057">
    <property type="entry name" value="Homeodomain-like_sf"/>
</dbReference>
<dbReference type="Gene3D" id="1.10.357.10">
    <property type="entry name" value="Tetracycline Repressor, domain 2"/>
    <property type="match status" value="1"/>
</dbReference>
<dbReference type="PRINTS" id="PR00455">
    <property type="entry name" value="HTHTETR"/>
</dbReference>
<dbReference type="OrthoDB" id="4214267at2"/>
<keyword evidence="3" id="KW-0804">Transcription</keyword>
<evidence type="ECO:0000313" key="7">
    <source>
        <dbReference type="Proteomes" id="UP000317998"/>
    </source>
</evidence>
<dbReference type="GO" id="GO:0003700">
    <property type="term" value="F:DNA-binding transcription factor activity"/>
    <property type="evidence" value="ECO:0007669"/>
    <property type="project" value="TreeGrafter"/>
</dbReference>
<dbReference type="InterPro" id="IPR001647">
    <property type="entry name" value="HTH_TetR"/>
</dbReference>
<reference evidence="6 7" key="1">
    <citation type="submission" date="2019-06" db="EMBL/GenBank/DDBJ databases">
        <title>Sequencing the genomes of 1000 actinobacteria strains.</title>
        <authorList>
            <person name="Klenk H.-P."/>
        </authorList>
    </citation>
    <scope>NUCLEOTIDE SEQUENCE [LARGE SCALE GENOMIC DNA]</scope>
    <source>
        <strain evidence="6 7">DSM 26477</strain>
    </source>
</reference>
<organism evidence="6 7">
    <name type="scientific">Homoserinimonas aerilata</name>
    <dbReference type="NCBI Taxonomy" id="1162970"/>
    <lineage>
        <taxon>Bacteria</taxon>
        <taxon>Bacillati</taxon>
        <taxon>Actinomycetota</taxon>
        <taxon>Actinomycetes</taxon>
        <taxon>Micrococcales</taxon>
        <taxon>Microbacteriaceae</taxon>
        <taxon>Homoserinimonas</taxon>
    </lineage>
</organism>
<dbReference type="SUPFAM" id="SSF46689">
    <property type="entry name" value="Homeodomain-like"/>
    <property type="match status" value="1"/>
</dbReference>
<feature type="domain" description="HTH tetR-type" evidence="5">
    <location>
        <begin position="10"/>
        <end position="70"/>
    </location>
</feature>
<comment type="caution">
    <text evidence="6">The sequence shown here is derived from an EMBL/GenBank/DDBJ whole genome shotgun (WGS) entry which is preliminary data.</text>
</comment>
<dbReference type="AlphaFoldDB" id="A0A542YA16"/>
<evidence type="ECO:0000313" key="6">
    <source>
        <dbReference type="EMBL" id="TQL44938.1"/>
    </source>
</evidence>
<evidence type="ECO:0000256" key="3">
    <source>
        <dbReference type="ARBA" id="ARBA00023163"/>
    </source>
</evidence>
<dbReference type="GO" id="GO:0000976">
    <property type="term" value="F:transcription cis-regulatory region binding"/>
    <property type="evidence" value="ECO:0007669"/>
    <property type="project" value="TreeGrafter"/>
</dbReference>
<dbReference type="PANTHER" id="PTHR30055:SF234">
    <property type="entry name" value="HTH-TYPE TRANSCRIPTIONAL REGULATOR BETI"/>
    <property type="match status" value="1"/>
</dbReference>
<dbReference type="Proteomes" id="UP000317998">
    <property type="component" value="Unassembled WGS sequence"/>
</dbReference>
<sequence>MANLRTAQKEQTRQRLLDTALELFESQGYAATTIDDIATAAGTTRVTFYAHFPSRRAVMSALIGDLDHILERASSPARASTAAALVDVVHSGDPARIGEWVRTQVSRWPAIRPYITSAFVAAAVEPEIRELVDAWAEEVASDIKDGLDLADRFAPASRHFRGVLAFEMLDRANMNWIINQWDHEHDPAIDVLVEAWVKLLTEY</sequence>
<dbReference type="PANTHER" id="PTHR30055">
    <property type="entry name" value="HTH-TYPE TRANSCRIPTIONAL REGULATOR RUTR"/>
    <property type="match status" value="1"/>
</dbReference>
<keyword evidence="2 4" id="KW-0238">DNA-binding</keyword>
<feature type="DNA-binding region" description="H-T-H motif" evidence="4">
    <location>
        <begin position="33"/>
        <end position="52"/>
    </location>
</feature>
<dbReference type="EMBL" id="VFOM01000003">
    <property type="protein sequence ID" value="TQL44938.1"/>
    <property type="molecule type" value="Genomic_DNA"/>
</dbReference>
<dbReference type="Pfam" id="PF00440">
    <property type="entry name" value="TetR_N"/>
    <property type="match status" value="1"/>
</dbReference>
<gene>
    <name evidence="6" type="ORF">FB562_2347</name>
</gene>
<evidence type="ECO:0000256" key="1">
    <source>
        <dbReference type="ARBA" id="ARBA00023015"/>
    </source>
</evidence>
<name>A0A542YA16_9MICO</name>
<proteinExistence type="predicted"/>
<dbReference type="InterPro" id="IPR050109">
    <property type="entry name" value="HTH-type_TetR-like_transc_reg"/>
</dbReference>
<keyword evidence="7" id="KW-1185">Reference proteome</keyword>
<dbReference type="PROSITE" id="PS50977">
    <property type="entry name" value="HTH_TETR_2"/>
    <property type="match status" value="1"/>
</dbReference>
<evidence type="ECO:0000259" key="5">
    <source>
        <dbReference type="PROSITE" id="PS50977"/>
    </source>
</evidence>
<accession>A0A542YA16</accession>
<evidence type="ECO:0000256" key="4">
    <source>
        <dbReference type="PROSITE-ProRule" id="PRU00335"/>
    </source>
</evidence>
<evidence type="ECO:0000256" key="2">
    <source>
        <dbReference type="ARBA" id="ARBA00023125"/>
    </source>
</evidence>
<protein>
    <submittedName>
        <fullName evidence="6">TetR family transcriptional regulator</fullName>
    </submittedName>
</protein>
<dbReference type="RefSeq" id="WP_141881468.1">
    <property type="nucleotide sequence ID" value="NZ_VFOM01000003.1"/>
</dbReference>
<keyword evidence="1" id="KW-0805">Transcription regulation</keyword>